<dbReference type="SUPFAM" id="SSF56672">
    <property type="entry name" value="DNA/RNA polymerases"/>
    <property type="match status" value="1"/>
</dbReference>
<dbReference type="EMBL" id="CP133616">
    <property type="protein sequence ID" value="WMV29573.1"/>
    <property type="molecule type" value="Genomic_DNA"/>
</dbReference>
<dbReference type="InterPro" id="IPR050951">
    <property type="entry name" value="Retrovirus_Pol_polyprotein"/>
</dbReference>
<feature type="domain" description="Integrase catalytic" evidence="1">
    <location>
        <begin position="94"/>
        <end position="272"/>
    </location>
</feature>
<sequence length="362" mass="41946">MNKVTVKNRYPVPRIDDLFDQLQGAAVFFMIDLRSGSLQYIMSQWDLNLRQRRWIELLKDYDLYILYHRGKANVAADALSRKAVSMGSLAFLSVEERPLAFDIQSLANSIVQLDISDSRGVLAFMGVQSSLFDRIRSCQFEDDTLVKAEQLRPGGEFQRLRILECKWERITMDFIMGLPRTSRDRGSQFASCFWRAFQEELGTRVHLSTTFYPQTDGQSERTIQIVEDMLRACVMDFGGQWDQFMPLAEFVYNNIYHSSIQMAPFEALYGRRYCSAFGWFKCTEPRPRVGDQIFLRVSPVKGVMRFGRRGKLIPRYIGPFEIFRAVGEVAYELALPPALSAIHLVFHVSMLRRYVPDDSHEF</sequence>
<dbReference type="PANTHER" id="PTHR37984">
    <property type="entry name" value="PROTEIN CBG26694"/>
    <property type="match status" value="1"/>
</dbReference>
<organism evidence="2 3">
    <name type="scientific">Solanum verrucosum</name>
    <dbReference type="NCBI Taxonomy" id="315347"/>
    <lineage>
        <taxon>Eukaryota</taxon>
        <taxon>Viridiplantae</taxon>
        <taxon>Streptophyta</taxon>
        <taxon>Embryophyta</taxon>
        <taxon>Tracheophyta</taxon>
        <taxon>Spermatophyta</taxon>
        <taxon>Magnoliopsida</taxon>
        <taxon>eudicotyledons</taxon>
        <taxon>Gunneridae</taxon>
        <taxon>Pentapetalae</taxon>
        <taxon>asterids</taxon>
        <taxon>lamiids</taxon>
        <taxon>Solanales</taxon>
        <taxon>Solanaceae</taxon>
        <taxon>Solanoideae</taxon>
        <taxon>Solaneae</taxon>
        <taxon>Solanum</taxon>
    </lineage>
</organism>
<dbReference type="InterPro" id="IPR043502">
    <property type="entry name" value="DNA/RNA_pol_sf"/>
</dbReference>
<dbReference type="InterPro" id="IPR012337">
    <property type="entry name" value="RNaseH-like_sf"/>
</dbReference>
<dbReference type="GO" id="GO:0003676">
    <property type="term" value="F:nucleic acid binding"/>
    <property type="evidence" value="ECO:0007669"/>
    <property type="project" value="InterPro"/>
</dbReference>
<dbReference type="Gene3D" id="3.30.70.270">
    <property type="match status" value="1"/>
</dbReference>
<evidence type="ECO:0000313" key="2">
    <source>
        <dbReference type="EMBL" id="WMV29573.1"/>
    </source>
</evidence>
<evidence type="ECO:0000259" key="1">
    <source>
        <dbReference type="PROSITE" id="PS50994"/>
    </source>
</evidence>
<dbReference type="SUPFAM" id="SSF53098">
    <property type="entry name" value="Ribonuclease H-like"/>
    <property type="match status" value="1"/>
</dbReference>
<dbReference type="Proteomes" id="UP001234989">
    <property type="component" value="Chromosome 5"/>
</dbReference>
<name>A0AAF0TYA8_SOLVR</name>
<proteinExistence type="predicted"/>
<dbReference type="InterPro" id="IPR036397">
    <property type="entry name" value="RNaseH_sf"/>
</dbReference>
<dbReference type="PROSITE" id="PS50994">
    <property type="entry name" value="INTEGRASE"/>
    <property type="match status" value="1"/>
</dbReference>
<reference evidence="2" key="1">
    <citation type="submission" date="2023-08" db="EMBL/GenBank/DDBJ databases">
        <title>A de novo genome assembly of Solanum verrucosum Schlechtendal, a Mexican diploid species geographically isolated from the other diploid A-genome species in potato relatives.</title>
        <authorList>
            <person name="Hosaka K."/>
        </authorList>
    </citation>
    <scope>NUCLEOTIDE SEQUENCE</scope>
    <source>
        <tissue evidence="2">Young leaves</tissue>
    </source>
</reference>
<protein>
    <recommendedName>
        <fullName evidence="1">Integrase catalytic domain-containing protein</fullName>
    </recommendedName>
</protein>
<dbReference type="GO" id="GO:0015074">
    <property type="term" value="P:DNA integration"/>
    <property type="evidence" value="ECO:0007669"/>
    <property type="project" value="InterPro"/>
</dbReference>
<accession>A0AAF0TYA8</accession>
<evidence type="ECO:0000313" key="3">
    <source>
        <dbReference type="Proteomes" id="UP001234989"/>
    </source>
</evidence>
<dbReference type="Gene3D" id="3.30.420.10">
    <property type="entry name" value="Ribonuclease H-like superfamily/Ribonuclease H"/>
    <property type="match status" value="1"/>
</dbReference>
<dbReference type="InterPro" id="IPR056924">
    <property type="entry name" value="SH3_Tf2-1"/>
</dbReference>
<dbReference type="InterPro" id="IPR001584">
    <property type="entry name" value="Integrase_cat-core"/>
</dbReference>
<dbReference type="PANTHER" id="PTHR37984:SF5">
    <property type="entry name" value="PROTEIN NYNRIN-LIKE"/>
    <property type="match status" value="1"/>
</dbReference>
<dbReference type="AlphaFoldDB" id="A0AAF0TYA8"/>
<dbReference type="Pfam" id="PF24626">
    <property type="entry name" value="SH3_Tf2-1"/>
    <property type="match status" value="1"/>
</dbReference>
<keyword evidence="3" id="KW-1185">Reference proteome</keyword>
<dbReference type="InterPro" id="IPR043128">
    <property type="entry name" value="Rev_trsase/Diguanyl_cyclase"/>
</dbReference>
<gene>
    <name evidence="2" type="ORF">MTR67_022958</name>
</gene>